<dbReference type="Pfam" id="PF15017">
    <property type="entry name" value="WRNPLPNID"/>
    <property type="match status" value="1"/>
</dbReference>
<name>A0ABN9BDT3_9NEOB</name>
<comment type="caution">
    <text evidence="7">The sequence shown here is derived from an EMBL/GenBank/DDBJ whole genome shotgun (WGS) entry which is preliminary data.</text>
</comment>
<dbReference type="InterPro" id="IPR039907">
    <property type="entry name" value="NOB1"/>
</dbReference>
<reference evidence="7" key="1">
    <citation type="submission" date="2023-05" db="EMBL/GenBank/DDBJ databases">
        <authorList>
            <person name="Stuckert A."/>
        </authorList>
    </citation>
    <scope>NUCLEOTIDE SEQUENCE</scope>
</reference>
<protein>
    <recommendedName>
        <fullName evidence="9">RNA-binding protein NOB1</fullName>
    </recommendedName>
</protein>
<evidence type="ECO:0000256" key="3">
    <source>
        <dbReference type="ARBA" id="ARBA00022801"/>
    </source>
</evidence>
<keyword evidence="1" id="KW-0540">Nuclease</keyword>
<dbReference type="CDD" id="cd09876">
    <property type="entry name" value="PIN_Nob1-like"/>
    <property type="match status" value="1"/>
</dbReference>
<gene>
    <name evidence="7" type="ORF">SPARVUS_LOCUS2708880</name>
</gene>
<dbReference type="InterPro" id="IPR033461">
    <property type="entry name" value="WRNPLPNID"/>
</dbReference>
<evidence type="ECO:0000313" key="8">
    <source>
        <dbReference type="Proteomes" id="UP001162483"/>
    </source>
</evidence>
<evidence type="ECO:0000256" key="2">
    <source>
        <dbReference type="ARBA" id="ARBA00022723"/>
    </source>
</evidence>
<evidence type="ECO:0000256" key="4">
    <source>
        <dbReference type="SAM" id="MobiDB-lite"/>
    </source>
</evidence>
<proteinExistence type="predicted"/>
<dbReference type="Pfam" id="PF17146">
    <property type="entry name" value="PIN_6"/>
    <property type="match status" value="1"/>
</dbReference>
<dbReference type="EMBL" id="CATNWA010003542">
    <property type="protein sequence ID" value="CAI9545693.1"/>
    <property type="molecule type" value="Genomic_DNA"/>
</dbReference>
<dbReference type="PANTHER" id="PTHR12814:SF2">
    <property type="entry name" value="RNA-BINDING PROTEIN NOB1"/>
    <property type="match status" value="1"/>
</dbReference>
<feature type="compositionally biased region" description="Basic and acidic residues" evidence="4">
    <location>
        <begin position="139"/>
        <end position="148"/>
    </location>
</feature>
<feature type="domain" description="Putative WW-binding" evidence="5">
    <location>
        <begin position="159"/>
        <end position="217"/>
    </location>
</feature>
<keyword evidence="2" id="KW-0479">Metal-binding</keyword>
<evidence type="ECO:0008006" key="9">
    <source>
        <dbReference type="Google" id="ProtNLM"/>
    </source>
</evidence>
<evidence type="ECO:0000259" key="6">
    <source>
        <dbReference type="Pfam" id="PF17146"/>
    </source>
</evidence>
<sequence length="281" mass="31061">MAAPRVQHVVADSGAFLRNAALQEIGAHVYTVREVVTEIRDKATRRRLAVLPYELIFKEPKPESVQLVTEFSKKTGDYGSLSAIDIKVLALAYQLEAEHVGEDHIRTEPTSKVSVSSTARHPEAPVNVAGFHFPSKPAGKKDGSVKSTVVEEKDEESKEFNSFLFWRSPLPSIEDDLVELMVRPEPATSQDNTLAGSSGDEEEDHDDDDDGGGWITPGNLKQIQQDMGVREAPDNVFVGCLTTDFAMQNVLIQMGLHVLSVDGMLIRQTRNYVLRCHGCFK</sequence>
<dbReference type="PIRSF" id="PIRSF037125">
    <property type="entry name" value="D-site_20S_pre-rRNA_nuclease"/>
    <property type="match status" value="1"/>
</dbReference>
<feature type="compositionally biased region" description="Acidic residues" evidence="4">
    <location>
        <begin position="199"/>
        <end position="211"/>
    </location>
</feature>
<organism evidence="7 8">
    <name type="scientific">Staurois parvus</name>
    <dbReference type="NCBI Taxonomy" id="386267"/>
    <lineage>
        <taxon>Eukaryota</taxon>
        <taxon>Metazoa</taxon>
        <taxon>Chordata</taxon>
        <taxon>Craniata</taxon>
        <taxon>Vertebrata</taxon>
        <taxon>Euteleostomi</taxon>
        <taxon>Amphibia</taxon>
        <taxon>Batrachia</taxon>
        <taxon>Anura</taxon>
        <taxon>Neobatrachia</taxon>
        <taxon>Ranoidea</taxon>
        <taxon>Ranidae</taxon>
        <taxon>Staurois</taxon>
    </lineage>
</organism>
<evidence type="ECO:0000259" key="5">
    <source>
        <dbReference type="Pfam" id="PF15017"/>
    </source>
</evidence>
<feature type="domain" description="Ribonuclease PIN" evidence="6">
    <location>
        <begin position="9"/>
        <end position="95"/>
    </location>
</feature>
<keyword evidence="8" id="KW-1185">Reference proteome</keyword>
<dbReference type="PANTHER" id="PTHR12814">
    <property type="entry name" value="RNA-BINDING PROTEIN NOB1"/>
    <property type="match status" value="1"/>
</dbReference>
<dbReference type="Gene3D" id="3.40.50.1010">
    <property type="entry name" value="5'-nuclease"/>
    <property type="match status" value="1"/>
</dbReference>
<dbReference type="InterPro" id="IPR033411">
    <property type="entry name" value="Ribonuclease_PIN"/>
</dbReference>
<evidence type="ECO:0000256" key="1">
    <source>
        <dbReference type="ARBA" id="ARBA00022722"/>
    </source>
</evidence>
<accession>A0ABN9BDT3</accession>
<feature type="region of interest" description="Disordered" evidence="4">
    <location>
        <begin position="127"/>
        <end position="148"/>
    </location>
</feature>
<dbReference type="InterPro" id="IPR017117">
    <property type="entry name" value="Nob1_euk"/>
</dbReference>
<evidence type="ECO:0000313" key="7">
    <source>
        <dbReference type="EMBL" id="CAI9545693.1"/>
    </source>
</evidence>
<dbReference type="Proteomes" id="UP001162483">
    <property type="component" value="Unassembled WGS sequence"/>
</dbReference>
<keyword evidence="3" id="KW-0378">Hydrolase</keyword>
<feature type="region of interest" description="Disordered" evidence="4">
    <location>
        <begin position="184"/>
        <end position="219"/>
    </location>
</feature>